<feature type="region of interest" description="Disordered" evidence="2">
    <location>
        <begin position="113"/>
        <end position="137"/>
    </location>
</feature>
<evidence type="ECO:0000256" key="2">
    <source>
        <dbReference type="SAM" id="MobiDB-lite"/>
    </source>
</evidence>
<dbReference type="CDD" id="cd00093">
    <property type="entry name" value="HTH_XRE"/>
    <property type="match status" value="1"/>
</dbReference>
<feature type="compositionally biased region" description="Basic and acidic residues" evidence="2">
    <location>
        <begin position="113"/>
        <end position="122"/>
    </location>
</feature>
<comment type="caution">
    <text evidence="4">The sequence shown here is derived from an EMBL/GenBank/DDBJ whole genome shotgun (WGS) entry which is preliminary data.</text>
</comment>
<evidence type="ECO:0000256" key="1">
    <source>
        <dbReference type="ARBA" id="ARBA00023125"/>
    </source>
</evidence>
<evidence type="ECO:0000259" key="3">
    <source>
        <dbReference type="PROSITE" id="PS50943"/>
    </source>
</evidence>
<evidence type="ECO:0000313" key="5">
    <source>
        <dbReference type="Proteomes" id="UP000729290"/>
    </source>
</evidence>
<dbReference type="PANTHER" id="PTHR46558">
    <property type="entry name" value="TRACRIPTIONAL REGULATORY PROTEIN-RELATED-RELATED"/>
    <property type="match status" value="1"/>
</dbReference>
<evidence type="ECO:0000313" key="4">
    <source>
        <dbReference type="EMBL" id="MBM6876768.1"/>
    </source>
</evidence>
<proteinExistence type="predicted"/>
<keyword evidence="5" id="KW-1185">Reference proteome</keyword>
<accession>A0ABS2G7N2</accession>
<dbReference type="Pfam" id="PF01381">
    <property type="entry name" value="HTH_3"/>
    <property type="match status" value="1"/>
</dbReference>
<organism evidence="4 5">
    <name type="scientific">Anaerotignum lactatifermentans</name>
    <dbReference type="NCBI Taxonomy" id="160404"/>
    <lineage>
        <taxon>Bacteria</taxon>
        <taxon>Bacillati</taxon>
        <taxon>Bacillota</taxon>
        <taxon>Clostridia</taxon>
        <taxon>Lachnospirales</taxon>
        <taxon>Anaerotignaceae</taxon>
        <taxon>Anaerotignum</taxon>
    </lineage>
</organism>
<reference evidence="4 5" key="1">
    <citation type="journal article" date="2021" name="Sci. Rep.">
        <title>The distribution of antibiotic resistance genes in chicken gut microbiota commensals.</title>
        <authorList>
            <person name="Juricova H."/>
            <person name="Matiasovicova J."/>
            <person name="Kubasova T."/>
            <person name="Cejkova D."/>
            <person name="Rychlik I."/>
        </authorList>
    </citation>
    <scope>NUCLEOTIDE SEQUENCE [LARGE SCALE GENOMIC DNA]</scope>
    <source>
        <strain evidence="4 5">An431b</strain>
    </source>
</reference>
<dbReference type="PROSITE" id="PS50943">
    <property type="entry name" value="HTH_CROC1"/>
    <property type="match status" value="1"/>
</dbReference>
<protein>
    <submittedName>
        <fullName evidence="4">Helix-turn-helix transcriptional regulator</fullName>
    </submittedName>
</protein>
<dbReference type="Gene3D" id="1.10.260.40">
    <property type="entry name" value="lambda repressor-like DNA-binding domains"/>
    <property type="match status" value="1"/>
</dbReference>
<gene>
    <name evidence="4" type="ORF">H9X83_01145</name>
</gene>
<name>A0ABS2G7N2_9FIRM</name>
<dbReference type="InterPro" id="IPR001387">
    <property type="entry name" value="Cro/C1-type_HTH"/>
</dbReference>
<dbReference type="EMBL" id="JACSNV010000001">
    <property type="protein sequence ID" value="MBM6876768.1"/>
    <property type="molecule type" value="Genomic_DNA"/>
</dbReference>
<dbReference type="Proteomes" id="UP000729290">
    <property type="component" value="Unassembled WGS sequence"/>
</dbReference>
<dbReference type="SUPFAM" id="SSF47413">
    <property type="entry name" value="lambda repressor-like DNA-binding domains"/>
    <property type="match status" value="1"/>
</dbReference>
<dbReference type="InterPro" id="IPR010982">
    <property type="entry name" value="Lambda_DNA-bd_dom_sf"/>
</dbReference>
<dbReference type="PANTHER" id="PTHR46558:SF11">
    <property type="entry name" value="HTH-TYPE TRANSCRIPTIONAL REGULATOR XRE"/>
    <property type="match status" value="1"/>
</dbReference>
<keyword evidence="1" id="KW-0238">DNA-binding</keyword>
<feature type="domain" description="HTH cro/C1-type" evidence="3">
    <location>
        <begin position="8"/>
        <end position="62"/>
    </location>
</feature>
<sequence length="137" mass="15943">MHEFKDRLKSLRKEKGLTQVKLGALLNYGYTAIANYESGRNQPGIADLKKIASIFDVSLDYLLGVTDIRRPYASAEDPLLENEFLRYFTMLNEESQKDVLLYTQWLLEREERQKTAETEAGHSHLRVAQTKKEYKKD</sequence>
<dbReference type="SMART" id="SM00530">
    <property type="entry name" value="HTH_XRE"/>
    <property type="match status" value="1"/>
</dbReference>
<dbReference type="RefSeq" id="WP_205132323.1">
    <property type="nucleotide sequence ID" value="NZ_JACSNT010000001.1"/>
</dbReference>